<name>A0A0G0M0R8_9BACT</name>
<comment type="caution">
    <text evidence="6">The sequence shown here is derived from an EMBL/GenBank/DDBJ whole genome shotgun (WGS) entry which is preliminary data.</text>
</comment>
<dbReference type="SUPFAM" id="SSF52413">
    <property type="entry name" value="UDP-glucose/GDP-mannose dehydrogenase C-terminal domain"/>
    <property type="match status" value="1"/>
</dbReference>
<dbReference type="InterPro" id="IPR014026">
    <property type="entry name" value="UDP-Glc/GDP-Man_DH_dimer"/>
</dbReference>
<dbReference type="EMBL" id="LBUP01000001">
    <property type="protein sequence ID" value="KKQ67234.1"/>
    <property type="molecule type" value="Genomic_DNA"/>
</dbReference>
<keyword evidence="3" id="KW-0520">NAD</keyword>
<feature type="domain" description="UDP-glucose/GDP-mannose dehydrogenase C-terminal" evidence="5">
    <location>
        <begin position="304"/>
        <end position="394"/>
    </location>
</feature>
<dbReference type="PATRIC" id="fig|1618422.5.peg.164"/>
<evidence type="ECO:0000256" key="1">
    <source>
        <dbReference type="ARBA" id="ARBA00006601"/>
    </source>
</evidence>
<dbReference type="Pfam" id="PF00984">
    <property type="entry name" value="UDPG_MGDP_dh"/>
    <property type="match status" value="1"/>
</dbReference>
<dbReference type="InterPro" id="IPR008927">
    <property type="entry name" value="6-PGluconate_DH-like_C_sf"/>
</dbReference>
<reference evidence="6 7" key="1">
    <citation type="journal article" date="2015" name="Nature">
        <title>rRNA introns, odd ribosomes, and small enigmatic genomes across a large radiation of phyla.</title>
        <authorList>
            <person name="Brown C.T."/>
            <person name="Hug L.A."/>
            <person name="Thomas B.C."/>
            <person name="Sharon I."/>
            <person name="Castelle C.J."/>
            <person name="Singh A."/>
            <person name="Wilkins M.J."/>
            <person name="Williams K.H."/>
            <person name="Banfield J.F."/>
        </authorList>
    </citation>
    <scope>NUCLEOTIDE SEQUENCE [LARGE SCALE GENOMIC DNA]</scope>
</reference>
<keyword evidence="2" id="KW-0560">Oxidoreductase</keyword>
<evidence type="ECO:0000256" key="4">
    <source>
        <dbReference type="PIRNR" id="PIRNR000124"/>
    </source>
</evidence>
<dbReference type="Pfam" id="PF03721">
    <property type="entry name" value="UDPG_MGDP_dh_N"/>
    <property type="match status" value="1"/>
</dbReference>
<dbReference type="GO" id="GO:0016628">
    <property type="term" value="F:oxidoreductase activity, acting on the CH-CH group of donors, NAD or NADP as acceptor"/>
    <property type="evidence" value="ECO:0007669"/>
    <property type="project" value="InterPro"/>
</dbReference>
<proteinExistence type="inferred from homology"/>
<dbReference type="Gene3D" id="3.40.50.720">
    <property type="entry name" value="NAD(P)-binding Rossmann-like Domain"/>
    <property type="match status" value="2"/>
</dbReference>
<protein>
    <submittedName>
        <fullName evidence="6">UDP-N-acetyl-D-mannosamine 6-dehydrogenase</fullName>
    </submittedName>
</protein>
<dbReference type="PANTHER" id="PTHR43491:SF2">
    <property type="entry name" value="UDP-N-ACETYL-D-MANNOSAMINE DEHYDROGENASE"/>
    <property type="match status" value="1"/>
</dbReference>
<dbReference type="InterPro" id="IPR028359">
    <property type="entry name" value="UDP_ManNAc/GlcNAc_DH"/>
</dbReference>
<organism evidence="6 7">
    <name type="scientific">Candidatus Daviesbacteria bacterium GW2011_GWA2_38_24</name>
    <dbReference type="NCBI Taxonomy" id="1618422"/>
    <lineage>
        <taxon>Bacteria</taxon>
        <taxon>Candidatus Daviesiibacteriota</taxon>
    </lineage>
</organism>
<dbReference type="NCBIfam" id="TIGR03026">
    <property type="entry name" value="NDP-sugDHase"/>
    <property type="match status" value="1"/>
</dbReference>
<dbReference type="InterPro" id="IPR017476">
    <property type="entry name" value="UDP-Glc/GDP-Man"/>
</dbReference>
<dbReference type="SMART" id="SM00984">
    <property type="entry name" value="UDPG_MGDP_dh_C"/>
    <property type="match status" value="1"/>
</dbReference>
<sequence length="418" mass="47036">MKQTITVLGMGYIGLPTALLLASADNIVYGFDVNQERINFLKKGKLPFEEKGLNELFDEVKRVGTFHLVSQIHPADIFIIAVPTPQENGEADLTFVLKAIDEIGKVLKDGDTIVVESTVGPVDCEKRIIPYLERLERKFHFASCPERAIPGNTLYEMVNNARVVGGLTEEDSAYVKGIYSSFVKGEIYTTTPTIASTCKVMENTYRNVNIALADTFVKIADEIGFNVWEAIELANKHPRVNIHQPGPGVGGHCIPIDPWFFAALSKHSQFIVKALNINNQMPEYVVDQLEKIIRQNNLLEPVIGVLGFAYKKNIDDARETPSKEILDLLKEKFTVILNDPYVKQAPHPLQCLEELLKEAEVVVLTTDHDEYKNIRFSDYPNIKIVYDTRNLFISDNIKDSLVKLYKMGVGMDENPYSN</sequence>
<dbReference type="PANTHER" id="PTHR43491">
    <property type="entry name" value="UDP-N-ACETYL-D-MANNOSAMINE DEHYDROGENASE"/>
    <property type="match status" value="1"/>
</dbReference>
<dbReference type="SUPFAM" id="SSF48179">
    <property type="entry name" value="6-phosphogluconate dehydrogenase C-terminal domain-like"/>
    <property type="match status" value="1"/>
</dbReference>
<dbReference type="GO" id="GO:0000271">
    <property type="term" value="P:polysaccharide biosynthetic process"/>
    <property type="evidence" value="ECO:0007669"/>
    <property type="project" value="InterPro"/>
</dbReference>
<evidence type="ECO:0000256" key="2">
    <source>
        <dbReference type="ARBA" id="ARBA00023002"/>
    </source>
</evidence>
<dbReference type="PIRSF" id="PIRSF500136">
    <property type="entry name" value="UDP_ManNAc_DH"/>
    <property type="match status" value="1"/>
</dbReference>
<comment type="similarity">
    <text evidence="1 4">Belongs to the UDP-glucose/GDP-mannose dehydrogenase family.</text>
</comment>
<dbReference type="InterPro" id="IPR036291">
    <property type="entry name" value="NAD(P)-bd_dom_sf"/>
</dbReference>
<evidence type="ECO:0000313" key="7">
    <source>
        <dbReference type="Proteomes" id="UP000034235"/>
    </source>
</evidence>
<evidence type="ECO:0000259" key="5">
    <source>
        <dbReference type="SMART" id="SM00984"/>
    </source>
</evidence>
<accession>A0A0G0M0R8</accession>
<dbReference type="Proteomes" id="UP000034235">
    <property type="component" value="Unassembled WGS sequence"/>
</dbReference>
<dbReference type="GO" id="GO:0051287">
    <property type="term" value="F:NAD binding"/>
    <property type="evidence" value="ECO:0007669"/>
    <property type="project" value="InterPro"/>
</dbReference>
<dbReference type="AlphaFoldDB" id="A0A0G0M0R8"/>
<dbReference type="InterPro" id="IPR014027">
    <property type="entry name" value="UDP-Glc/GDP-Man_DH_C"/>
</dbReference>
<dbReference type="InterPro" id="IPR036220">
    <property type="entry name" value="UDP-Glc/GDP-Man_DH_C_sf"/>
</dbReference>
<dbReference type="Pfam" id="PF03720">
    <property type="entry name" value="UDPG_MGDP_dh_C"/>
    <property type="match status" value="1"/>
</dbReference>
<dbReference type="PIRSF" id="PIRSF000124">
    <property type="entry name" value="UDPglc_GDPman_dh"/>
    <property type="match status" value="1"/>
</dbReference>
<dbReference type="SUPFAM" id="SSF51735">
    <property type="entry name" value="NAD(P)-binding Rossmann-fold domains"/>
    <property type="match status" value="1"/>
</dbReference>
<evidence type="ECO:0000256" key="3">
    <source>
        <dbReference type="ARBA" id="ARBA00023027"/>
    </source>
</evidence>
<gene>
    <name evidence="6" type="ORF">US86_C0001G0161</name>
</gene>
<dbReference type="GO" id="GO:0016616">
    <property type="term" value="F:oxidoreductase activity, acting on the CH-OH group of donors, NAD or NADP as acceptor"/>
    <property type="evidence" value="ECO:0007669"/>
    <property type="project" value="InterPro"/>
</dbReference>
<evidence type="ECO:0000313" key="6">
    <source>
        <dbReference type="EMBL" id="KKQ67234.1"/>
    </source>
</evidence>
<dbReference type="InterPro" id="IPR001732">
    <property type="entry name" value="UDP-Glc/GDP-Man_DH_N"/>
</dbReference>